<dbReference type="Proteomes" id="UP000326565">
    <property type="component" value="Unassembled WGS sequence"/>
</dbReference>
<protein>
    <recommendedName>
        <fullName evidence="3">Transcription factor domain-containing protein</fullName>
    </recommendedName>
</protein>
<name>A0A5N5WKF6_9EURO</name>
<gene>
    <name evidence="1" type="ORF">BDV29DRAFT_195203</name>
</gene>
<sequence>MLNSHDKSNSLPEYYDIEDMVQQRSPTCIETRDLGQSNTSRDEPPGVPAQVLTRVNHALASSRLDPFEMFPVQLTSQYHKFTPSLTNETIGLLTHATMMFEGIVIPSFNPMKNVWFPPNLTNAACRHPSDALKYKVDAVSISNTWISDPEMALNNDAFTAAIRLLNFERYCGTEYEWRIHRDRLESMTRPRGGINNLHYNWRLELVVYHISLMIKPSWFESTNHKVCCLWLISFIQNMRTLMGFSSLFYMGGLSTYPSLYDAVLLLRLNFLLATHHSWQDPGLLTSDYDRLAYLYSISIIIQESISMLDMTLAASRNVWRKSLYSLRPFLHDHFMEYHADRASKIIYIIKITDILRNLSLEASRGVEKCLLKILCRVGEEKAAFLVDDEWTPLSFLSSMHGQ</sequence>
<accession>A0A5N5WKF6</accession>
<keyword evidence="2" id="KW-1185">Reference proteome</keyword>
<organism evidence="1 2">
    <name type="scientific">Aspergillus leporis</name>
    <dbReference type="NCBI Taxonomy" id="41062"/>
    <lineage>
        <taxon>Eukaryota</taxon>
        <taxon>Fungi</taxon>
        <taxon>Dikarya</taxon>
        <taxon>Ascomycota</taxon>
        <taxon>Pezizomycotina</taxon>
        <taxon>Eurotiomycetes</taxon>
        <taxon>Eurotiomycetidae</taxon>
        <taxon>Eurotiales</taxon>
        <taxon>Aspergillaceae</taxon>
        <taxon>Aspergillus</taxon>
        <taxon>Aspergillus subgen. Circumdati</taxon>
    </lineage>
</organism>
<dbReference type="AlphaFoldDB" id="A0A5N5WKF6"/>
<evidence type="ECO:0008006" key="3">
    <source>
        <dbReference type="Google" id="ProtNLM"/>
    </source>
</evidence>
<evidence type="ECO:0000313" key="1">
    <source>
        <dbReference type="EMBL" id="KAB8069041.1"/>
    </source>
</evidence>
<dbReference type="EMBL" id="ML732360">
    <property type="protein sequence ID" value="KAB8069041.1"/>
    <property type="molecule type" value="Genomic_DNA"/>
</dbReference>
<reference evidence="1 2" key="1">
    <citation type="submission" date="2019-04" db="EMBL/GenBank/DDBJ databases">
        <title>Friends and foes A comparative genomics study of 23 Aspergillus species from section Flavi.</title>
        <authorList>
            <consortium name="DOE Joint Genome Institute"/>
            <person name="Kjaerbolling I."/>
            <person name="Vesth T."/>
            <person name="Frisvad J.C."/>
            <person name="Nybo J.L."/>
            <person name="Theobald S."/>
            <person name="Kildgaard S."/>
            <person name="Isbrandt T."/>
            <person name="Kuo A."/>
            <person name="Sato A."/>
            <person name="Lyhne E.K."/>
            <person name="Kogle M.E."/>
            <person name="Wiebenga A."/>
            <person name="Kun R.S."/>
            <person name="Lubbers R.J."/>
            <person name="Makela M.R."/>
            <person name="Barry K."/>
            <person name="Chovatia M."/>
            <person name="Clum A."/>
            <person name="Daum C."/>
            <person name="Haridas S."/>
            <person name="He G."/>
            <person name="LaButti K."/>
            <person name="Lipzen A."/>
            <person name="Mondo S."/>
            <person name="Riley R."/>
            <person name="Salamov A."/>
            <person name="Simmons B.A."/>
            <person name="Magnuson J.K."/>
            <person name="Henrissat B."/>
            <person name="Mortensen U.H."/>
            <person name="Larsen T.O."/>
            <person name="Devries R.P."/>
            <person name="Grigoriev I.V."/>
            <person name="Machida M."/>
            <person name="Baker S.E."/>
            <person name="Andersen M.R."/>
        </authorList>
    </citation>
    <scope>NUCLEOTIDE SEQUENCE [LARGE SCALE GENOMIC DNA]</scope>
    <source>
        <strain evidence="1 2">CBS 151.66</strain>
    </source>
</reference>
<dbReference type="OrthoDB" id="4159781at2759"/>
<proteinExistence type="predicted"/>
<evidence type="ECO:0000313" key="2">
    <source>
        <dbReference type="Proteomes" id="UP000326565"/>
    </source>
</evidence>